<reference evidence="2" key="3">
    <citation type="submission" date="2025-09" db="UniProtKB">
        <authorList>
            <consortium name="Ensembl"/>
        </authorList>
    </citation>
    <scope>IDENTIFICATION</scope>
</reference>
<feature type="compositionally biased region" description="Basic and acidic residues" evidence="1">
    <location>
        <begin position="115"/>
        <end position="128"/>
    </location>
</feature>
<evidence type="ECO:0000313" key="2">
    <source>
        <dbReference type="Ensembl" id="ENSDCDP00010057398.1"/>
    </source>
</evidence>
<dbReference type="AlphaFoldDB" id="A0AAY4EJ10"/>
<feature type="compositionally biased region" description="Polar residues" evidence="1">
    <location>
        <begin position="434"/>
        <end position="443"/>
    </location>
</feature>
<name>A0AAY4EJ10_9TELE</name>
<feature type="region of interest" description="Disordered" evidence="1">
    <location>
        <begin position="421"/>
        <end position="470"/>
    </location>
</feature>
<dbReference type="PANTHER" id="PTHR22145">
    <property type="entry name" value="SI:CH211-266K22.6"/>
    <property type="match status" value="1"/>
</dbReference>
<evidence type="ECO:0000313" key="3">
    <source>
        <dbReference type="Proteomes" id="UP000694580"/>
    </source>
</evidence>
<evidence type="ECO:0000256" key="1">
    <source>
        <dbReference type="SAM" id="MobiDB-lite"/>
    </source>
</evidence>
<dbReference type="RefSeq" id="XP_028854198.1">
    <property type="nucleotide sequence ID" value="XM_028998365.1"/>
</dbReference>
<dbReference type="RefSeq" id="XP_028854197.1">
    <property type="nucleotide sequence ID" value="XM_028998364.1"/>
</dbReference>
<dbReference type="PANTHER" id="PTHR22145:SF2">
    <property type="entry name" value="SI:CH211-266K22.6"/>
    <property type="match status" value="1"/>
</dbReference>
<proteinExistence type="predicted"/>
<dbReference type="GeneID" id="114800689"/>
<feature type="region of interest" description="Disordered" evidence="1">
    <location>
        <begin position="1"/>
        <end position="162"/>
    </location>
</feature>
<dbReference type="GeneTree" id="ENSGT00940000154543"/>
<protein>
    <submittedName>
        <fullName evidence="2">Uncharacterized protein</fullName>
    </submittedName>
</protein>
<gene>
    <name evidence="2" type="primary">fam217bb</name>
</gene>
<dbReference type="Pfam" id="PF15344">
    <property type="entry name" value="FAM217"/>
    <property type="match status" value="1"/>
</dbReference>
<feature type="region of interest" description="Disordered" evidence="1">
    <location>
        <begin position="331"/>
        <end position="379"/>
    </location>
</feature>
<organism evidence="2 3">
    <name type="scientific">Denticeps clupeoides</name>
    <name type="common">denticle herring</name>
    <dbReference type="NCBI Taxonomy" id="299321"/>
    <lineage>
        <taxon>Eukaryota</taxon>
        <taxon>Metazoa</taxon>
        <taxon>Chordata</taxon>
        <taxon>Craniata</taxon>
        <taxon>Vertebrata</taxon>
        <taxon>Euteleostomi</taxon>
        <taxon>Actinopterygii</taxon>
        <taxon>Neopterygii</taxon>
        <taxon>Teleostei</taxon>
        <taxon>Clupei</taxon>
        <taxon>Clupeiformes</taxon>
        <taxon>Denticipitoidei</taxon>
        <taxon>Denticipitidae</taxon>
        <taxon>Denticeps</taxon>
    </lineage>
</organism>
<reference evidence="2" key="2">
    <citation type="submission" date="2025-08" db="UniProtKB">
        <authorList>
            <consortium name="Ensembl"/>
        </authorList>
    </citation>
    <scope>IDENTIFICATION</scope>
</reference>
<accession>A0AAY4EJ10</accession>
<feature type="compositionally biased region" description="Basic residues" evidence="1">
    <location>
        <begin position="83"/>
        <end position="92"/>
    </location>
</feature>
<feature type="compositionally biased region" description="Polar residues" evidence="1">
    <location>
        <begin position="67"/>
        <end position="76"/>
    </location>
</feature>
<dbReference type="InterPro" id="IPR029266">
    <property type="entry name" value="FAM217"/>
</dbReference>
<reference evidence="2 3" key="1">
    <citation type="submission" date="2020-06" db="EMBL/GenBank/DDBJ databases">
        <authorList>
            <consortium name="Wellcome Sanger Institute Data Sharing"/>
        </authorList>
    </citation>
    <scope>NUCLEOTIDE SEQUENCE [LARGE SCALE GENOMIC DNA]</scope>
</reference>
<dbReference type="Ensembl" id="ENSDCDT00010068078.1">
    <property type="protein sequence ID" value="ENSDCDP00010057398.1"/>
    <property type="gene ID" value="ENSDCDG00010032517.1"/>
</dbReference>
<sequence length="470" mass="50985">MTVMNSWNQLPVREPCSGGSVARSRNGPKSGVPHGPLRDSAAPAPESVKGRRPKPDRALVMDALSNPPKSNSSTPLRSEVKERHSRPKSQRKGNKDSANGGPRSGRCSQLVSFKMRPETRRGSPEGETQKGSGKSNEDTDSGSDLSDSERLSGLPAPSAPPQLNLRAEVIDLADLQPPSTGSRTQGRVSKSYPDFLPPPFNAWSLRQLAVFLNTEGKGVLRPKPIGQLEKYLERLLQLEWRQIQTVREESGGRADVELLARRHRPHGPSSSSSLSSPKCILQCQRAFPLTLLSSITNTPPIQLLSCTCPNCRSRYPLCSFACRSYSHAHHLHPRPSPLLKQRTPPPALPKRSSSESRAQATERCGLSRGHRTSGLNGSSHMRRMQAAGNIRNPSLSPVRHSHPALSGMDHAVDVGGPCRGGRDTGARRTGVTGAINTQQPAQCKSSTTAKAPRKAKRAELVTECRNKVPQ</sequence>
<keyword evidence="3" id="KW-1185">Reference proteome</keyword>
<feature type="compositionally biased region" description="Basic and acidic residues" evidence="1">
    <location>
        <begin position="457"/>
        <end position="470"/>
    </location>
</feature>
<dbReference type="Proteomes" id="UP000694580">
    <property type="component" value="Chromosome 12"/>
</dbReference>